<evidence type="ECO:0000256" key="5">
    <source>
        <dbReference type="ARBA" id="ARBA00022691"/>
    </source>
</evidence>
<dbReference type="InterPro" id="IPR013767">
    <property type="entry name" value="PAS_fold"/>
</dbReference>
<dbReference type="Pfam" id="PF13596">
    <property type="entry name" value="PAS_10"/>
    <property type="match status" value="1"/>
</dbReference>
<dbReference type="Pfam" id="PF03705">
    <property type="entry name" value="CheR_N"/>
    <property type="match status" value="1"/>
</dbReference>
<dbReference type="Pfam" id="PF01739">
    <property type="entry name" value="CheR"/>
    <property type="match status" value="1"/>
</dbReference>
<dbReference type="Gene3D" id="1.10.287.620">
    <property type="entry name" value="Helix Hairpins"/>
    <property type="match status" value="1"/>
</dbReference>
<feature type="coiled-coil region" evidence="6">
    <location>
        <begin position="440"/>
        <end position="520"/>
    </location>
</feature>
<dbReference type="PROSITE" id="PS50123">
    <property type="entry name" value="CHER"/>
    <property type="match status" value="1"/>
</dbReference>
<dbReference type="InterPro" id="IPR022641">
    <property type="entry name" value="CheR_N"/>
</dbReference>
<proteinExistence type="predicted"/>
<dbReference type="InterPro" id="IPR000014">
    <property type="entry name" value="PAS"/>
</dbReference>
<reference evidence="10" key="1">
    <citation type="submission" date="2020-02" db="EMBL/GenBank/DDBJ databases">
        <authorList>
            <person name="Meier V. D."/>
        </authorList>
    </citation>
    <scope>NUCLEOTIDE SEQUENCE</scope>
    <source>
        <strain evidence="10">AVDCRST_MAG11</strain>
    </source>
</reference>
<dbReference type="Gene3D" id="3.40.50.150">
    <property type="entry name" value="Vaccinia Virus protein VP39"/>
    <property type="match status" value="1"/>
</dbReference>
<keyword evidence="3 10" id="KW-0489">Methyltransferase</keyword>
<dbReference type="SUPFAM" id="SSF55785">
    <property type="entry name" value="PYP-like sensor domain (PAS domain)"/>
    <property type="match status" value="2"/>
</dbReference>
<dbReference type="GO" id="GO:0006355">
    <property type="term" value="P:regulation of DNA-templated transcription"/>
    <property type="evidence" value="ECO:0007669"/>
    <property type="project" value="InterPro"/>
</dbReference>
<name>A0A6J4LJ17_9BACT</name>
<evidence type="ECO:0000256" key="7">
    <source>
        <dbReference type="SAM" id="MobiDB-lite"/>
    </source>
</evidence>
<dbReference type="CDD" id="cd00130">
    <property type="entry name" value="PAS"/>
    <property type="match status" value="2"/>
</dbReference>
<keyword evidence="10" id="KW-0418">Kinase</keyword>
<dbReference type="InterPro" id="IPR050903">
    <property type="entry name" value="Bact_Chemotaxis_MeTrfase"/>
</dbReference>
<keyword evidence="4 10" id="KW-0808">Transferase</keyword>
<feature type="domain" description="PAS" evidence="8">
    <location>
        <begin position="527"/>
        <end position="589"/>
    </location>
</feature>
<feature type="domain" description="CheR-type methyltransferase" evidence="9">
    <location>
        <begin position="35"/>
        <end position="301"/>
    </location>
</feature>
<dbReference type="SMART" id="SM00138">
    <property type="entry name" value="MeTrc"/>
    <property type="match status" value="1"/>
</dbReference>
<dbReference type="PRINTS" id="PR00996">
    <property type="entry name" value="CHERMTFRASE"/>
</dbReference>
<protein>
    <recommendedName>
        <fullName evidence="2">protein-glutamate O-methyltransferase</fullName>
        <ecNumber evidence="2">2.1.1.80</ecNumber>
    </recommendedName>
</protein>
<keyword evidence="5" id="KW-0949">S-adenosyl-L-methionine</keyword>
<dbReference type="GO" id="GO:0032259">
    <property type="term" value="P:methylation"/>
    <property type="evidence" value="ECO:0007669"/>
    <property type="project" value="UniProtKB-KW"/>
</dbReference>
<dbReference type="InterPro" id="IPR029063">
    <property type="entry name" value="SAM-dependent_MTases_sf"/>
</dbReference>
<dbReference type="PROSITE" id="PS50112">
    <property type="entry name" value="PAS"/>
    <property type="match status" value="1"/>
</dbReference>
<dbReference type="CDD" id="cd02440">
    <property type="entry name" value="AdoMet_MTases"/>
    <property type="match status" value="1"/>
</dbReference>
<dbReference type="Gene3D" id="1.10.155.10">
    <property type="entry name" value="Chemotaxis receptor methyltransferase CheR, N-terminal domain"/>
    <property type="match status" value="1"/>
</dbReference>
<dbReference type="EMBL" id="CADCTU010000568">
    <property type="protein sequence ID" value="CAA9332019.1"/>
    <property type="molecule type" value="Genomic_DNA"/>
</dbReference>
<keyword evidence="6" id="KW-0175">Coiled coil</keyword>
<evidence type="ECO:0000256" key="6">
    <source>
        <dbReference type="SAM" id="Coils"/>
    </source>
</evidence>
<evidence type="ECO:0000256" key="1">
    <source>
        <dbReference type="ARBA" id="ARBA00001541"/>
    </source>
</evidence>
<dbReference type="InterPro" id="IPR035965">
    <property type="entry name" value="PAS-like_dom_sf"/>
</dbReference>
<dbReference type="InterPro" id="IPR036804">
    <property type="entry name" value="CheR_N_sf"/>
</dbReference>
<dbReference type="PANTHER" id="PTHR24422:SF10">
    <property type="entry name" value="CHEMOTAXIS PROTEIN METHYLTRANSFERASE 2"/>
    <property type="match status" value="1"/>
</dbReference>
<evidence type="ECO:0000259" key="9">
    <source>
        <dbReference type="PROSITE" id="PS50123"/>
    </source>
</evidence>
<evidence type="ECO:0000256" key="2">
    <source>
        <dbReference type="ARBA" id="ARBA00012534"/>
    </source>
</evidence>
<dbReference type="GO" id="GO:0016301">
    <property type="term" value="F:kinase activity"/>
    <property type="evidence" value="ECO:0007669"/>
    <property type="project" value="UniProtKB-KW"/>
</dbReference>
<dbReference type="Gene3D" id="3.30.450.20">
    <property type="entry name" value="PAS domain"/>
    <property type="match status" value="2"/>
</dbReference>
<accession>A0A6J4LJ17</accession>
<dbReference type="SUPFAM" id="SSF47757">
    <property type="entry name" value="Chemotaxis receptor methyltransferase CheR, N-terminal domain"/>
    <property type="match status" value="1"/>
</dbReference>
<evidence type="ECO:0000256" key="4">
    <source>
        <dbReference type="ARBA" id="ARBA00022679"/>
    </source>
</evidence>
<dbReference type="EC" id="2.1.1.80" evidence="2"/>
<organism evidence="10">
    <name type="scientific">uncultured Gemmatimonadaceae bacterium</name>
    <dbReference type="NCBI Taxonomy" id="246130"/>
    <lineage>
        <taxon>Bacteria</taxon>
        <taxon>Pseudomonadati</taxon>
        <taxon>Gemmatimonadota</taxon>
        <taxon>Gemmatimonadia</taxon>
        <taxon>Gemmatimonadales</taxon>
        <taxon>Gemmatimonadaceae</taxon>
        <taxon>environmental samples</taxon>
    </lineage>
</organism>
<dbReference type="InterPro" id="IPR000780">
    <property type="entry name" value="CheR_MeTrfase"/>
</dbReference>
<dbReference type="GO" id="GO:0008983">
    <property type="term" value="F:protein-glutamate O-methyltransferase activity"/>
    <property type="evidence" value="ECO:0007669"/>
    <property type="project" value="UniProtKB-EC"/>
</dbReference>
<evidence type="ECO:0000259" key="8">
    <source>
        <dbReference type="PROSITE" id="PS50112"/>
    </source>
</evidence>
<evidence type="ECO:0000256" key="3">
    <source>
        <dbReference type="ARBA" id="ARBA00022603"/>
    </source>
</evidence>
<dbReference type="Pfam" id="PF00989">
    <property type="entry name" value="PAS"/>
    <property type="match status" value="1"/>
</dbReference>
<feature type="region of interest" description="Disordered" evidence="7">
    <location>
        <begin position="1"/>
        <end position="30"/>
    </location>
</feature>
<dbReference type="SMART" id="SM00091">
    <property type="entry name" value="PAS"/>
    <property type="match status" value="2"/>
</dbReference>
<feature type="compositionally biased region" description="Basic and acidic residues" evidence="7">
    <location>
        <begin position="1"/>
        <end position="25"/>
    </location>
</feature>
<dbReference type="SUPFAM" id="SSF53335">
    <property type="entry name" value="S-adenosyl-L-methionine-dependent methyltransferases"/>
    <property type="match status" value="1"/>
</dbReference>
<dbReference type="PANTHER" id="PTHR24422">
    <property type="entry name" value="CHEMOTAXIS PROTEIN METHYLTRANSFERASE"/>
    <property type="match status" value="1"/>
</dbReference>
<gene>
    <name evidence="10" type="ORF">AVDCRST_MAG11-2521</name>
</gene>
<evidence type="ECO:0000313" key="10">
    <source>
        <dbReference type="EMBL" id="CAA9332019.1"/>
    </source>
</evidence>
<dbReference type="NCBIfam" id="TIGR00229">
    <property type="entry name" value="sensory_box"/>
    <property type="match status" value="2"/>
</dbReference>
<comment type="catalytic activity">
    <reaction evidence="1">
        <text>L-glutamyl-[protein] + S-adenosyl-L-methionine = [protein]-L-glutamate 5-O-methyl ester + S-adenosyl-L-homocysteine</text>
        <dbReference type="Rhea" id="RHEA:24452"/>
        <dbReference type="Rhea" id="RHEA-COMP:10208"/>
        <dbReference type="Rhea" id="RHEA-COMP:10311"/>
        <dbReference type="ChEBI" id="CHEBI:29973"/>
        <dbReference type="ChEBI" id="CHEBI:57856"/>
        <dbReference type="ChEBI" id="CHEBI:59789"/>
        <dbReference type="ChEBI" id="CHEBI:82795"/>
        <dbReference type="EC" id="2.1.1.80"/>
    </reaction>
</comment>
<sequence>MSRRAADGDGRAASAERAERAERAAPEAPDPAQLAEFEALLQYMKRSRGFDFGGYKRASLMRRIDKRMQGVGVAGYAAYVDYLEVHPDEFEQLFNSVLINVTGFFRDPEAWEHVAREIVPTLLAAKRADEQVRVWSAGCATGEEAYTLAIVLAEALGVEGFRERVKIYATDIDEDALTQARQAAYSDDQLADVPAELREKYFEPSAGGRFTFRGDLRRAVIFGRHNLATDAPISRVDLLVCRNALMYFNAEAQYRILVRFHFALNEGGTLFLGRAETLLARTSLFTPLDLKRRLFGKVARPGYRDRLLAIAEADRDDPGRTDSVAVRLREAAFEMGPVAQVVVDQDGLLAAANERARTLFGLAAPDVGRPLQDLQLSYRPIDLRSRIDELYVSRRPVVVTDVAWTNRAGEARSYDIQVASLGDGDGALGVTVTFTDTTSTARLQRELEHANQELETAYEELQSTNEELETTNEELQSTVEELETTNEELQSTNEELETMNEELQSTNEELQAINEESRRRSDQIGETNEFLEAILTSLRGSVIVIDRAARVVVWNPQATEMWGLRPDEVIGRPLFSLDVGLPVAELTAPVNLCLTGASALERITVDAVSRRGRALRCDVSCVPLRMTGSPPRGVVITVE</sequence>
<dbReference type="InterPro" id="IPR022642">
    <property type="entry name" value="CheR_C"/>
</dbReference>
<dbReference type="AlphaFoldDB" id="A0A6J4LJ17"/>